<keyword evidence="3" id="KW-1185">Reference proteome</keyword>
<feature type="region of interest" description="Disordered" evidence="1">
    <location>
        <begin position="1"/>
        <end position="25"/>
    </location>
</feature>
<gene>
    <name evidence="2" type="ORF">O181_046919</name>
</gene>
<proteinExistence type="predicted"/>
<sequence>MPQPMPQAPRISEQLNQLPTSSPESVSEISDMVISNELGIELEILAHENNQDPPVIPESFILSQPSSSQKTDLKSYEKKITVEPCAPTEDVGQDEVISSGKFEIISKKPFSSKIS</sequence>
<evidence type="ECO:0000256" key="1">
    <source>
        <dbReference type="SAM" id="MobiDB-lite"/>
    </source>
</evidence>
<comment type="caution">
    <text evidence="2">The sequence shown here is derived from an EMBL/GenBank/DDBJ whole genome shotgun (WGS) entry which is preliminary data.</text>
</comment>
<dbReference type="AlphaFoldDB" id="A0A9Q3HLN0"/>
<feature type="compositionally biased region" description="Polar residues" evidence="1">
    <location>
        <begin position="13"/>
        <end position="25"/>
    </location>
</feature>
<organism evidence="2 3">
    <name type="scientific">Austropuccinia psidii MF-1</name>
    <dbReference type="NCBI Taxonomy" id="1389203"/>
    <lineage>
        <taxon>Eukaryota</taxon>
        <taxon>Fungi</taxon>
        <taxon>Dikarya</taxon>
        <taxon>Basidiomycota</taxon>
        <taxon>Pucciniomycotina</taxon>
        <taxon>Pucciniomycetes</taxon>
        <taxon>Pucciniales</taxon>
        <taxon>Sphaerophragmiaceae</taxon>
        <taxon>Austropuccinia</taxon>
    </lineage>
</organism>
<dbReference type="Proteomes" id="UP000765509">
    <property type="component" value="Unassembled WGS sequence"/>
</dbReference>
<name>A0A9Q3HLN0_9BASI</name>
<accession>A0A9Q3HLN0</accession>
<evidence type="ECO:0000313" key="2">
    <source>
        <dbReference type="EMBL" id="MBW0507204.1"/>
    </source>
</evidence>
<reference evidence="2" key="1">
    <citation type="submission" date="2021-03" db="EMBL/GenBank/DDBJ databases">
        <title>Draft genome sequence of rust myrtle Austropuccinia psidii MF-1, a brazilian biotype.</title>
        <authorList>
            <person name="Quecine M.C."/>
            <person name="Pachon D.M.R."/>
            <person name="Bonatelli M.L."/>
            <person name="Correr F.H."/>
            <person name="Franceschini L.M."/>
            <person name="Leite T.F."/>
            <person name="Margarido G.R.A."/>
            <person name="Almeida C.A."/>
            <person name="Ferrarezi J.A."/>
            <person name="Labate C.A."/>
        </authorList>
    </citation>
    <scope>NUCLEOTIDE SEQUENCE</scope>
    <source>
        <strain evidence="2">MF-1</strain>
    </source>
</reference>
<evidence type="ECO:0000313" key="3">
    <source>
        <dbReference type="Proteomes" id="UP000765509"/>
    </source>
</evidence>
<protein>
    <submittedName>
        <fullName evidence="2">Uncharacterized protein</fullName>
    </submittedName>
</protein>
<dbReference type="EMBL" id="AVOT02019559">
    <property type="protein sequence ID" value="MBW0507204.1"/>
    <property type="molecule type" value="Genomic_DNA"/>
</dbReference>